<feature type="compositionally biased region" description="Acidic residues" evidence="6">
    <location>
        <begin position="71"/>
        <end position="115"/>
    </location>
</feature>
<dbReference type="GO" id="GO:0090266">
    <property type="term" value="P:regulation of mitotic cell cycle spindle assembly checkpoint"/>
    <property type="evidence" value="ECO:0007669"/>
    <property type="project" value="InterPro"/>
</dbReference>
<dbReference type="PANTHER" id="PTHR22526:SF2">
    <property type="entry name" value="ANAPHASE PROMOTING COMPLEX C SUBUNIT 15, PSEUDOGENE-RELATED"/>
    <property type="match status" value="1"/>
</dbReference>
<dbReference type="GO" id="GO:0005680">
    <property type="term" value="C:anaphase-promoting complex"/>
    <property type="evidence" value="ECO:0007669"/>
    <property type="project" value="InterPro"/>
</dbReference>
<feature type="compositionally biased region" description="Low complexity" evidence="6">
    <location>
        <begin position="199"/>
        <end position="218"/>
    </location>
</feature>
<dbReference type="GO" id="GO:0051301">
    <property type="term" value="P:cell division"/>
    <property type="evidence" value="ECO:0007669"/>
    <property type="project" value="UniProtKB-KW"/>
</dbReference>
<feature type="compositionally biased region" description="Low complexity" evidence="6">
    <location>
        <begin position="137"/>
        <end position="148"/>
    </location>
</feature>
<proteinExistence type="inferred from homology"/>
<evidence type="ECO:0000313" key="7">
    <source>
        <dbReference type="Ensembl" id="ENSAZOP00000010493.1"/>
    </source>
</evidence>
<feature type="region of interest" description="Disordered" evidence="6">
    <location>
        <begin position="58"/>
        <end position="218"/>
    </location>
</feature>
<dbReference type="InterPro" id="IPR026182">
    <property type="entry name" value="ANAPC15"/>
</dbReference>
<evidence type="ECO:0000256" key="4">
    <source>
        <dbReference type="ARBA" id="ARBA00022776"/>
    </source>
</evidence>
<evidence type="ECO:0000256" key="1">
    <source>
        <dbReference type="ARBA" id="ARBA00004906"/>
    </source>
</evidence>
<comment type="pathway">
    <text evidence="1">Protein modification; protein ubiquitination.</text>
</comment>
<evidence type="ECO:0000256" key="3">
    <source>
        <dbReference type="ARBA" id="ARBA00022618"/>
    </source>
</evidence>
<evidence type="ECO:0000256" key="5">
    <source>
        <dbReference type="ARBA" id="ARBA00023306"/>
    </source>
</evidence>
<comment type="similarity">
    <text evidence="2">Belongs to the APC15 family.</text>
</comment>
<sequence length="218" mass="22942">MASVTAFGCPHLPGHSLGTGAVGTLCFVYFLWWGSPSFTLTPPPFLLPQLQSIAEKDNNLVPIGKPASEHYDEEEEEDDEDDEDSEEDSEDDEDMQDMDEMNDYNESPDDGEINEETAPNLLRVLATPLPTPPAPSPALLSPGPGSAARPRRRGWRGSTPGWLGAAGSGSGRSCGRTAGNEAPRGRARCRPAPWPPRPAARAPPAAAGPAGSSASSGP</sequence>
<dbReference type="AlphaFoldDB" id="A0A8B9UJT0"/>
<accession>A0A8B9UJT0</accession>
<keyword evidence="5" id="KW-0131">Cell cycle</keyword>
<dbReference type="Proteomes" id="UP000694549">
    <property type="component" value="Unplaced"/>
</dbReference>
<dbReference type="Ensembl" id="ENSAZOT00000011213.1">
    <property type="protein sequence ID" value="ENSAZOP00000010493.1"/>
    <property type="gene ID" value="ENSAZOG00000006727.1"/>
</dbReference>
<dbReference type="PANTHER" id="PTHR22526">
    <property type="entry name" value="ANAPHASE PROMOTING COMPLEX C SUBUNIT 15, PSEUDOGENE-RELATED"/>
    <property type="match status" value="1"/>
</dbReference>
<keyword evidence="3" id="KW-0132">Cell division</keyword>
<keyword evidence="8" id="KW-1185">Reference proteome</keyword>
<dbReference type="Pfam" id="PF15243">
    <property type="entry name" value="ANAPC15"/>
    <property type="match status" value="1"/>
</dbReference>
<reference evidence="7" key="2">
    <citation type="submission" date="2025-09" db="UniProtKB">
        <authorList>
            <consortium name="Ensembl"/>
        </authorList>
    </citation>
    <scope>IDENTIFICATION</scope>
</reference>
<evidence type="ECO:0000256" key="6">
    <source>
        <dbReference type="SAM" id="MobiDB-lite"/>
    </source>
</evidence>
<keyword evidence="4" id="KW-0498">Mitosis</keyword>
<reference evidence="7" key="1">
    <citation type="submission" date="2025-08" db="UniProtKB">
        <authorList>
            <consortium name="Ensembl"/>
        </authorList>
    </citation>
    <scope>IDENTIFICATION</scope>
</reference>
<evidence type="ECO:0000313" key="8">
    <source>
        <dbReference type="Proteomes" id="UP000694549"/>
    </source>
</evidence>
<evidence type="ECO:0000256" key="2">
    <source>
        <dbReference type="ARBA" id="ARBA00009618"/>
    </source>
</evidence>
<organism evidence="7 8">
    <name type="scientific">Anas zonorhyncha</name>
    <name type="common">Eastern spot-billed duck</name>
    <dbReference type="NCBI Taxonomy" id="75864"/>
    <lineage>
        <taxon>Eukaryota</taxon>
        <taxon>Metazoa</taxon>
        <taxon>Chordata</taxon>
        <taxon>Craniata</taxon>
        <taxon>Vertebrata</taxon>
        <taxon>Euteleostomi</taxon>
        <taxon>Archelosauria</taxon>
        <taxon>Archosauria</taxon>
        <taxon>Dinosauria</taxon>
        <taxon>Saurischia</taxon>
        <taxon>Theropoda</taxon>
        <taxon>Coelurosauria</taxon>
        <taxon>Aves</taxon>
        <taxon>Neognathae</taxon>
        <taxon>Galloanserae</taxon>
        <taxon>Anseriformes</taxon>
        <taxon>Anatidae</taxon>
        <taxon>Anatinae</taxon>
        <taxon>Anas</taxon>
    </lineage>
</organism>
<name>A0A8B9UJT0_9AVES</name>
<protein>
    <submittedName>
        <fullName evidence="7">Anaphase promoting complex subunit 15</fullName>
    </submittedName>
</protein>